<protein>
    <submittedName>
        <fullName evidence="2">Uncharacterized protein</fullName>
    </submittedName>
</protein>
<reference evidence="2" key="1">
    <citation type="submission" date="2014-09" db="EMBL/GenBank/DDBJ databases">
        <authorList>
            <person name="Magalhaes I.L.F."/>
            <person name="Oliveira U."/>
            <person name="Santos F.R."/>
            <person name="Vidigal T.H.D.A."/>
            <person name="Brescovit A.D."/>
            <person name="Santos A.J."/>
        </authorList>
    </citation>
    <scope>NUCLEOTIDE SEQUENCE</scope>
    <source>
        <tissue evidence="2">Shoot tissue taken approximately 20 cm above the soil surface</tissue>
    </source>
</reference>
<sequence length="109" mass="10894">MDSSGSAQSSSPASSSHGGQISTLGTWPVRRSSLPAIRFAALAEASASAFSTEAGGGAGARVQRVPQSQLTAPAATHQGVPHPQQHRAQAGQGLVPVPQVSRSAVDLDG</sequence>
<dbReference type="AlphaFoldDB" id="A0A0A9AKT3"/>
<reference evidence="2" key="2">
    <citation type="journal article" date="2015" name="Data Brief">
        <title>Shoot transcriptome of the giant reed, Arundo donax.</title>
        <authorList>
            <person name="Barrero R.A."/>
            <person name="Guerrero F.D."/>
            <person name="Moolhuijzen P."/>
            <person name="Goolsby J.A."/>
            <person name="Tidwell J."/>
            <person name="Bellgard S.E."/>
            <person name="Bellgard M.I."/>
        </authorList>
    </citation>
    <scope>NUCLEOTIDE SEQUENCE</scope>
    <source>
        <tissue evidence="2">Shoot tissue taken approximately 20 cm above the soil surface</tissue>
    </source>
</reference>
<evidence type="ECO:0000313" key="2">
    <source>
        <dbReference type="EMBL" id="JAD47672.1"/>
    </source>
</evidence>
<feature type="compositionally biased region" description="Low complexity" evidence="1">
    <location>
        <begin position="1"/>
        <end position="22"/>
    </location>
</feature>
<evidence type="ECO:0000256" key="1">
    <source>
        <dbReference type="SAM" id="MobiDB-lite"/>
    </source>
</evidence>
<organism evidence="2">
    <name type="scientific">Arundo donax</name>
    <name type="common">Giant reed</name>
    <name type="synonym">Donax arundinaceus</name>
    <dbReference type="NCBI Taxonomy" id="35708"/>
    <lineage>
        <taxon>Eukaryota</taxon>
        <taxon>Viridiplantae</taxon>
        <taxon>Streptophyta</taxon>
        <taxon>Embryophyta</taxon>
        <taxon>Tracheophyta</taxon>
        <taxon>Spermatophyta</taxon>
        <taxon>Magnoliopsida</taxon>
        <taxon>Liliopsida</taxon>
        <taxon>Poales</taxon>
        <taxon>Poaceae</taxon>
        <taxon>PACMAD clade</taxon>
        <taxon>Arundinoideae</taxon>
        <taxon>Arundineae</taxon>
        <taxon>Arundo</taxon>
    </lineage>
</organism>
<dbReference type="EMBL" id="GBRH01250223">
    <property type="protein sequence ID" value="JAD47672.1"/>
    <property type="molecule type" value="Transcribed_RNA"/>
</dbReference>
<feature type="region of interest" description="Disordered" evidence="1">
    <location>
        <begin position="1"/>
        <end position="25"/>
    </location>
</feature>
<proteinExistence type="predicted"/>
<accession>A0A0A9AKT3</accession>
<name>A0A0A9AKT3_ARUDO</name>
<feature type="region of interest" description="Disordered" evidence="1">
    <location>
        <begin position="48"/>
        <end position="109"/>
    </location>
</feature>